<feature type="compositionally biased region" description="Low complexity" evidence="13">
    <location>
        <begin position="52"/>
        <end position="67"/>
    </location>
</feature>
<evidence type="ECO:0000256" key="4">
    <source>
        <dbReference type="ARBA" id="ARBA00010300"/>
    </source>
</evidence>
<dbReference type="InterPro" id="IPR024646">
    <property type="entry name" value="Angiomotin_C"/>
</dbReference>
<comment type="similarity">
    <text evidence="4">Belongs to the angiomotin family.</text>
</comment>
<comment type="caution">
    <text evidence="15">The sequence shown here is derived from an EMBL/GenBank/DDBJ whole genome shotgun (WGS) entry which is preliminary data.</text>
</comment>
<evidence type="ECO:0000256" key="5">
    <source>
        <dbReference type="ARBA" id="ARBA00022490"/>
    </source>
</evidence>
<dbReference type="InterPro" id="IPR009114">
    <property type="entry name" value="Angiomotin"/>
</dbReference>
<dbReference type="InterPro" id="IPR051747">
    <property type="entry name" value="Angiomotin-like"/>
</dbReference>
<evidence type="ECO:0000256" key="13">
    <source>
        <dbReference type="SAM" id="MobiDB-lite"/>
    </source>
</evidence>
<keyword evidence="9" id="KW-0965">Cell junction</keyword>
<dbReference type="GO" id="GO:0005923">
    <property type="term" value="C:bicellular tight junction"/>
    <property type="evidence" value="ECO:0007669"/>
    <property type="project" value="TreeGrafter"/>
</dbReference>
<dbReference type="GO" id="GO:0030036">
    <property type="term" value="P:actin cytoskeleton organization"/>
    <property type="evidence" value="ECO:0007669"/>
    <property type="project" value="TreeGrafter"/>
</dbReference>
<keyword evidence="10 12" id="KW-0175">Coiled coil</keyword>
<comment type="subcellular location">
    <subcellularLocation>
        <location evidence="2">Cell projection</location>
        <location evidence="2">Podosome</location>
    </subcellularLocation>
    <subcellularLocation>
        <location evidence="3">Cytoplasm</location>
    </subcellularLocation>
    <subcellularLocation>
        <location evidence="1">Recycling endosome</location>
    </subcellularLocation>
</comment>
<evidence type="ECO:0000256" key="10">
    <source>
        <dbReference type="ARBA" id="ARBA00023054"/>
    </source>
</evidence>
<feature type="domain" description="Angiomotin C-terminal" evidence="14">
    <location>
        <begin position="486"/>
        <end position="593"/>
    </location>
</feature>
<dbReference type="GO" id="GO:0005886">
    <property type="term" value="C:plasma membrane"/>
    <property type="evidence" value="ECO:0007669"/>
    <property type="project" value="TreeGrafter"/>
</dbReference>
<feature type="compositionally biased region" description="Basic and acidic residues" evidence="13">
    <location>
        <begin position="148"/>
        <end position="164"/>
    </location>
</feature>
<evidence type="ECO:0000256" key="11">
    <source>
        <dbReference type="ARBA" id="ARBA00023273"/>
    </source>
</evidence>
<evidence type="ECO:0000256" key="3">
    <source>
        <dbReference type="ARBA" id="ARBA00004496"/>
    </source>
</evidence>
<evidence type="ECO:0000256" key="1">
    <source>
        <dbReference type="ARBA" id="ARBA00004172"/>
    </source>
</evidence>
<gene>
    <name evidence="15" type="primary">Amotl2</name>
    <name evidence="15" type="ORF">IBISTR_R07109</name>
</gene>
<feature type="compositionally biased region" description="Polar residues" evidence="13">
    <location>
        <begin position="185"/>
        <end position="195"/>
    </location>
</feature>
<proteinExistence type="inferred from homology"/>
<evidence type="ECO:0000256" key="7">
    <source>
        <dbReference type="ARBA" id="ARBA00022687"/>
    </source>
</evidence>
<feature type="compositionally biased region" description="Low complexity" evidence="13">
    <location>
        <begin position="121"/>
        <end position="131"/>
    </location>
</feature>
<feature type="compositionally biased region" description="Polar residues" evidence="13">
    <location>
        <begin position="68"/>
        <end position="79"/>
    </location>
</feature>
<evidence type="ECO:0000313" key="15">
    <source>
        <dbReference type="EMBL" id="NXA22425.1"/>
    </source>
</evidence>
<keyword evidence="16" id="KW-1185">Reference proteome</keyword>
<dbReference type="GO" id="GO:0055037">
    <property type="term" value="C:recycling endosome"/>
    <property type="evidence" value="ECO:0007669"/>
    <property type="project" value="UniProtKB-SubCell"/>
</dbReference>
<feature type="coiled-coil region" evidence="12">
    <location>
        <begin position="318"/>
        <end position="571"/>
    </location>
</feature>
<feature type="region of interest" description="Disordered" evidence="13">
    <location>
        <begin position="39"/>
        <end position="85"/>
    </location>
</feature>
<evidence type="ECO:0000256" key="6">
    <source>
        <dbReference type="ARBA" id="ARBA00022553"/>
    </source>
</evidence>
<dbReference type="PRINTS" id="PR01807">
    <property type="entry name" value="ANGIOMOTIN"/>
</dbReference>
<dbReference type="GO" id="GO:0030334">
    <property type="term" value="P:regulation of cell migration"/>
    <property type="evidence" value="ECO:0007669"/>
    <property type="project" value="TreeGrafter"/>
</dbReference>
<sequence>MRTAEDSNGTVLHRLIQEQLRYGNLTENRTLLAIQQQALRGGGGSGGGAGGTSSPRSSLESLSPEESQMVQQSTRQEPQGQEHHSDHVYLENSVYRLCQPQHKGEELPTYEEAKAHSQYYASQRGAQQAGGANPGIRGETGPRGAESGARHPDEGLKELKHGHVRSLSERLMRMSLERNGAKAQSPISASHSYPQLSRHHQLAALRGQHPEGPEPRGPPPEYPYIIPSQDASLAEPRPCSREGPGFQHPEIRDAVGSPALPNPLSILLFPSCRVLPTHVPAAFLPPPGALCPGTLGPAGVEALVSAQAVSASSRLARVDAVLRENERLQWESEKLRRELESCAKKASRIQKLESEIQRISEDYENLVRASSKREVLEKAMRNKRDGEMRRLQDFNRDLKERLELVNKQLASKTQESQESNQGSVAKLLAQSYEHQQEKEKLEREVSLLRSANEDQRRRAELLEQALGSAQARAAKAEAELRKKRAYVEKVERLQAALGQLQAACEKREQLELRLRTRLEQELKMLRAQQRQAGAAGGGTPELSAHMLSEQLREKEEKILALEADMTKWEQKYLEECTMRQFAMDAAATAAAQR</sequence>
<name>A0A7K7TZW4_9CHAR</name>
<dbReference type="GO" id="GO:0035329">
    <property type="term" value="P:hippo signaling"/>
    <property type="evidence" value="ECO:0007669"/>
    <property type="project" value="TreeGrafter"/>
</dbReference>
<dbReference type="EMBL" id="VZSZ01004902">
    <property type="protein sequence ID" value="NXA22425.1"/>
    <property type="molecule type" value="Genomic_DNA"/>
</dbReference>
<dbReference type="Proteomes" id="UP000587655">
    <property type="component" value="Unassembled WGS sequence"/>
</dbReference>
<evidence type="ECO:0000259" key="14">
    <source>
        <dbReference type="Pfam" id="PF12240"/>
    </source>
</evidence>
<dbReference type="GO" id="GO:0003365">
    <property type="term" value="P:establishment of cell polarity involved in ameboidal cell migration"/>
    <property type="evidence" value="ECO:0007669"/>
    <property type="project" value="TreeGrafter"/>
</dbReference>
<organism evidence="15 16">
    <name type="scientific">Ibidorhyncha struthersii</name>
    <dbReference type="NCBI Taxonomy" id="425643"/>
    <lineage>
        <taxon>Eukaryota</taxon>
        <taxon>Metazoa</taxon>
        <taxon>Chordata</taxon>
        <taxon>Craniata</taxon>
        <taxon>Vertebrata</taxon>
        <taxon>Euteleostomi</taxon>
        <taxon>Archelosauria</taxon>
        <taxon>Archosauria</taxon>
        <taxon>Dinosauria</taxon>
        <taxon>Saurischia</taxon>
        <taxon>Theropoda</taxon>
        <taxon>Coelurosauria</taxon>
        <taxon>Aves</taxon>
        <taxon>Neognathae</taxon>
        <taxon>Neoaves</taxon>
        <taxon>Charadriiformes</taxon>
        <taxon>Charadriidae</taxon>
        <taxon>Ibidorhyncha</taxon>
    </lineage>
</organism>
<keyword evidence="7" id="KW-0879">Wnt signaling pathway</keyword>
<reference evidence="15 16" key="1">
    <citation type="submission" date="2019-09" db="EMBL/GenBank/DDBJ databases">
        <title>Bird 10,000 Genomes (B10K) Project - Family phase.</title>
        <authorList>
            <person name="Zhang G."/>
        </authorList>
    </citation>
    <scope>NUCLEOTIDE SEQUENCE [LARGE SCALE GENOMIC DNA]</scope>
    <source>
        <strain evidence="15">B10K-DU-030-25</strain>
    </source>
</reference>
<accession>A0A7K7TZW4</accession>
<dbReference type="GO" id="GO:0002102">
    <property type="term" value="C:podosome"/>
    <property type="evidence" value="ECO:0007669"/>
    <property type="project" value="UniProtKB-SubCell"/>
</dbReference>
<dbReference type="PANTHER" id="PTHR14826">
    <property type="entry name" value="ANGIOMOTIN"/>
    <property type="match status" value="1"/>
</dbReference>
<dbReference type="AlphaFoldDB" id="A0A7K7TZW4"/>
<dbReference type="PANTHER" id="PTHR14826:SF3">
    <property type="entry name" value="ANGIOMOTIN-LIKE PROTEIN 2"/>
    <property type="match status" value="1"/>
</dbReference>
<feature type="non-terminal residue" evidence="15">
    <location>
        <position position="593"/>
    </location>
</feature>
<feature type="region of interest" description="Disordered" evidence="13">
    <location>
        <begin position="232"/>
        <end position="254"/>
    </location>
</feature>
<dbReference type="GO" id="GO:0016055">
    <property type="term" value="P:Wnt signaling pathway"/>
    <property type="evidence" value="ECO:0007669"/>
    <property type="project" value="UniProtKB-KW"/>
</dbReference>
<keyword evidence="8" id="KW-0967">Endosome</keyword>
<keyword evidence="6" id="KW-0597">Phosphoprotein</keyword>
<evidence type="ECO:0000256" key="12">
    <source>
        <dbReference type="SAM" id="Coils"/>
    </source>
</evidence>
<feature type="compositionally biased region" description="Gly residues" evidence="13">
    <location>
        <begin position="40"/>
        <end position="51"/>
    </location>
</feature>
<evidence type="ECO:0000256" key="8">
    <source>
        <dbReference type="ARBA" id="ARBA00022753"/>
    </source>
</evidence>
<evidence type="ECO:0000256" key="2">
    <source>
        <dbReference type="ARBA" id="ARBA00004188"/>
    </source>
</evidence>
<protein>
    <submittedName>
        <fullName evidence="15">AMOL2 protein</fullName>
    </submittedName>
</protein>
<keyword evidence="11" id="KW-0966">Cell projection</keyword>
<evidence type="ECO:0000256" key="9">
    <source>
        <dbReference type="ARBA" id="ARBA00022949"/>
    </source>
</evidence>
<evidence type="ECO:0000313" key="16">
    <source>
        <dbReference type="Proteomes" id="UP000587655"/>
    </source>
</evidence>
<feature type="region of interest" description="Disordered" evidence="13">
    <location>
        <begin position="121"/>
        <end position="164"/>
    </location>
</feature>
<feature type="region of interest" description="Disordered" evidence="13">
    <location>
        <begin position="178"/>
        <end position="197"/>
    </location>
</feature>
<keyword evidence="5" id="KW-0963">Cytoplasm</keyword>
<dbReference type="Pfam" id="PF12240">
    <property type="entry name" value="Angiomotin_C"/>
    <property type="match status" value="1"/>
</dbReference>
<feature type="non-terminal residue" evidence="15">
    <location>
        <position position="1"/>
    </location>
</feature>
<dbReference type="GO" id="GO:0001525">
    <property type="term" value="P:angiogenesis"/>
    <property type="evidence" value="ECO:0007669"/>
    <property type="project" value="TreeGrafter"/>
</dbReference>